<reference evidence="2 3" key="1">
    <citation type="submission" date="2023-09" db="EMBL/GenBank/DDBJ databases">
        <authorList>
            <person name="Wang M."/>
        </authorList>
    </citation>
    <scope>NUCLEOTIDE SEQUENCE [LARGE SCALE GENOMIC DNA]</scope>
    <source>
        <strain evidence="2">GT-2023</strain>
        <tissue evidence="2">Liver</tissue>
    </source>
</reference>
<evidence type="ECO:0000256" key="1">
    <source>
        <dbReference type="SAM" id="MobiDB-lite"/>
    </source>
</evidence>
<accession>A0ABR3N019</accession>
<name>A0ABR3N019_9TELE</name>
<comment type="caution">
    <text evidence="2">The sequence shown here is derived from an EMBL/GenBank/DDBJ whole genome shotgun (WGS) entry which is preliminary data.</text>
</comment>
<feature type="region of interest" description="Disordered" evidence="1">
    <location>
        <begin position="19"/>
        <end position="98"/>
    </location>
</feature>
<dbReference type="Proteomes" id="UP001558613">
    <property type="component" value="Unassembled WGS sequence"/>
</dbReference>
<feature type="compositionally biased region" description="Polar residues" evidence="1">
    <location>
        <begin position="74"/>
        <end position="84"/>
    </location>
</feature>
<evidence type="ECO:0000313" key="2">
    <source>
        <dbReference type="EMBL" id="KAL1270223.1"/>
    </source>
</evidence>
<keyword evidence="3" id="KW-1185">Reference proteome</keyword>
<sequence length="98" mass="11303">MLSRQRVCLWLCEREREARYRADEQGTGNRRAGIWPRGVNVRAGARADFSRHPPHPPSATEPDQNQKSRHRAARSTSDCSQSLATLKRQRETKKDCLF</sequence>
<protein>
    <submittedName>
        <fullName evidence="2">Uncharacterized protein</fullName>
    </submittedName>
</protein>
<feature type="compositionally biased region" description="Basic and acidic residues" evidence="1">
    <location>
        <begin position="88"/>
        <end position="98"/>
    </location>
</feature>
<organism evidence="2 3">
    <name type="scientific">Cirrhinus molitorella</name>
    <name type="common">mud carp</name>
    <dbReference type="NCBI Taxonomy" id="172907"/>
    <lineage>
        <taxon>Eukaryota</taxon>
        <taxon>Metazoa</taxon>
        <taxon>Chordata</taxon>
        <taxon>Craniata</taxon>
        <taxon>Vertebrata</taxon>
        <taxon>Euteleostomi</taxon>
        <taxon>Actinopterygii</taxon>
        <taxon>Neopterygii</taxon>
        <taxon>Teleostei</taxon>
        <taxon>Ostariophysi</taxon>
        <taxon>Cypriniformes</taxon>
        <taxon>Cyprinidae</taxon>
        <taxon>Labeoninae</taxon>
        <taxon>Labeonini</taxon>
        <taxon>Cirrhinus</taxon>
    </lineage>
</organism>
<proteinExistence type="predicted"/>
<dbReference type="EMBL" id="JAYMGO010000008">
    <property type="protein sequence ID" value="KAL1270223.1"/>
    <property type="molecule type" value="Genomic_DNA"/>
</dbReference>
<gene>
    <name evidence="2" type="ORF">QQF64_032512</name>
</gene>
<evidence type="ECO:0000313" key="3">
    <source>
        <dbReference type="Proteomes" id="UP001558613"/>
    </source>
</evidence>